<keyword evidence="1" id="KW-0175">Coiled coil</keyword>
<sequence>MAMTNGALTATPSAESMNAKEEVDGNALKVEAVGSTLRKASRIPVPIGRTSLSYVNTRKYTSTLKQSRQSLKKNDSNGNCSKDSISLSPAKPNDDSGIGMDNSMGGSVSPVGSCCSNLTGIGETEQESLRALQQAVAEMEADLNTIESDGETVNDSDCDTITAENVDLFRDSPEKAVQNAVIEKLQQLLPEELAPLQELLVSPVEKMVQKNVKELLEDKPQKPQEVLQTLKVFKSENYPELVEECLQNLINGAVHEEEVQAVKIKLHDQLQQLTKAPLGAAKQLQIETLPGIVTKEQQFVREHYEKIERLLDSTSPMMAMKAETMEQQVYPHSTPQKLNEIEEDIAAPVEEMLQKTQQDDAVISFMYETDENNYREEMSPLMSQPFEDIMPQKQQDEPPVEKAAEGTPSMAEGEKNKQLGESLPVPSTNPADIVDFQDQMEAVESDLSAALTTAEAIVDLQEQLLDNTSGDDVETNQSDLELEADILEQDQIPDLLSCFVVQLPEEDPQGELEQEQHQGQPQTNLNAVEKVLEQQEGNIDETLSSVSNATVGLQQNPQPTSTWLGEYIQMLDKNKNGEEMKKLVEEIIQLENEQSEEMPPTATQPEQMSQEVESVASPRRLGPLLGMAGLRALEGYLDDGILLQLMQHNVAPTDEVPIEQEDRSVGAQVAVEEQDLVDEETKQDKPCDKKTSRFRELLNLLRAIKMPMEFIPFALVGTALSMLIFFRKI</sequence>
<dbReference type="Proteomes" id="UP000268350">
    <property type="component" value="Unassembled WGS sequence"/>
</dbReference>
<dbReference type="OrthoDB" id="10636399at2759"/>
<organism evidence="4 5">
    <name type="scientific">Drosophila guanche</name>
    <name type="common">Fruit fly</name>
    <dbReference type="NCBI Taxonomy" id="7266"/>
    <lineage>
        <taxon>Eukaryota</taxon>
        <taxon>Metazoa</taxon>
        <taxon>Ecdysozoa</taxon>
        <taxon>Arthropoda</taxon>
        <taxon>Hexapoda</taxon>
        <taxon>Insecta</taxon>
        <taxon>Pterygota</taxon>
        <taxon>Neoptera</taxon>
        <taxon>Endopterygota</taxon>
        <taxon>Diptera</taxon>
        <taxon>Brachycera</taxon>
        <taxon>Muscomorpha</taxon>
        <taxon>Ephydroidea</taxon>
        <taxon>Drosophilidae</taxon>
        <taxon>Drosophila</taxon>
        <taxon>Sophophora</taxon>
    </lineage>
</organism>
<feature type="compositionally biased region" description="Basic and acidic residues" evidence="2">
    <location>
        <begin position="394"/>
        <end position="404"/>
    </location>
</feature>
<evidence type="ECO:0000256" key="3">
    <source>
        <dbReference type="SAM" id="Phobius"/>
    </source>
</evidence>
<evidence type="ECO:0000256" key="2">
    <source>
        <dbReference type="SAM" id="MobiDB-lite"/>
    </source>
</evidence>
<feature type="transmembrane region" description="Helical" evidence="3">
    <location>
        <begin position="710"/>
        <end position="726"/>
    </location>
</feature>
<feature type="compositionally biased region" description="Polar residues" evidence="2">
    <location>
        <begin position="76"/>
        <end position="87"/>
    </location>
</feature>
<protein>
    <submittedName>
        <fullName evidence="4">Blast:Interaptin</fullName>
    </submittedName>
</protein>
<feature type="coiled-coil region" evidence="1">
    <location>
        <begin position="122"/>
        <end position="149"/>
    </location>
</feature>
<keyword evidence="3" id="KW-1133">Transmembrane helix</keyword>
<evidence type="ECO:0000256" key="1">
    <source>
        <dbReference type="SAM" id="Coils"/>
    </source>
</evidence>
<keyword evidence="3" id="KW-0472">Membrane</keyword>
<gene>
    <name evidence="4" type="ORF">DGUA_6G004245</name>
</gene>
<name>A0A3B0KH53_DROGU</name>
<feature type="region of interest" description="Disordered" evidence="2">
    <location>
        <begin position="1"/>
        <end position="26"/>
    </location>
</feature>
<reference evidence="5" key="1">
    <citation type="submission" date="2018-01" db="EMBL/GenBank/DDBJ databases">
        <authorList>
            <person name="Alioto T."/>
            <person name="Alioto T."/>
        </authorList>
    </citation>
    <scope>NUCLEOTIDE SEQUENCE [LARGE SCALE GENOMIC DNA]</scope>
</reference>
<feature type="region of interest" description="Disordered" evidence="2">
    <location>
        <begin position="392"/>
        <end position="427"/>
    </location>
</feature>
<accession>A0A3B0KH53</accession>
<dbReference type="AlphaFoldDB" id="A0A3B0KH53"/>
<dbReference type="EMBL" id="OUUW01000010">
    <property type="protein sequence ID" value="SPP85719.1"/>
    <property type="molecule type" value="Genomic_DNA"/>
</dbReference>
<evidence type="ECO:0000313" key="5">
    <source>
        <dbReference type="Proteomes" id="UP000268350"/>
    </source>
</evidence>
<evidence type="ECO:0000313" key="4">
    <source>
        <dbReference type="EMBL" id="SPP85719.1"/>
    </source>
</evidence>
<feature type="compositionally biased region" description="Polar residues" evidence="2">
    <location>
        <begin position="1"/>
        <end position="16"/>
    </location>
</feature>
<keyword evidence="3" id="KW-0812">Transmembrane</keyword>
<keyword evidence="5" id="KW-1185">Reference proteome</keyword>
<proteinExistence type="predicted"/>
<feature type="region of interest" description="Disordered" evidence="2">
    <location>
        <begin position="67"/>
        <end position="103"/>
    </location>
</feature>